<dbReference type="EMBL" id="BAAAXZ010000037">
    <property type="protein sequence ID" value="GAA2916237.1"/>
    <property type="molecule type" value="Genomic_DNA"/>
</dbReference>
<protein>
    <recommendedName>
        <fullName evidence="2">DUF6234 domain-containing protein</fullName>
    </recommendedName>
</protein>
<feature type="transmembrane region" description="Helical" evidence="1">
    <location>
        <begin position="79"/>
        <end position="102"/>
    </location>
</feature>
<name>A0ABN3WI75_STRTU</name>
<dbReference type="RefSeq" id="WP_344961074.1">
    <property type="nucleotide sequence ID" value="NZ_BAAAXZ010000037.1"/>
</dbReference>
<keyword evidence="1" id="KW-0472">Membrane</keyword>
<organism evidence="3 4">
    <name type="scientific">Streptomyces thioluteus</name>
    <dbReference type="NCBI Taxonomy" id="66431"/>
    <lineage>
        <taxon>Bacteria</taxon>
        <taxon>Bacillati</taxon>
        <taxon>Actinomycetota</taxon>
        <taxon>Actinomycetes</taxon>
        <taxon>Kitasatosporales</taxon>
        <taxon>Streptomycetaceae</taxon>
        <taxon>Streptomyces</taxon>
    </lineage>
</organism>
<dbReference type="InterPro" id="IPR046201">
    <property type="entry name" value="DUF6234"/>
</dbReference>
<proteinExistence type="predicted"/>
<evidence type="ECO:0000256" key="1">
    <source>
        <dbReference type="SAM" id="Phobius"/>
    </source>
</evidence>
<evidence type="ECO:0000259" key="2">
    <source>
        <dbReference type="Pfam" id="PF19747"/>
    </source>
</evidence>
<evidence type="ECO:0000313" key="3">
    <source>
        <dbReference type="EMBL" id="GAA2916237.1"/>
    </source>
</evidence>
<keyword evidence="1" id="KW-1133">Transmembrane helix</keyword>
<evidence type="ECO:0000313" key="4">
    <source>
        <dbReference type="Proteomes" id="UP001501102"/>
    </source>
</evidence>
<keyword evidence="1" id="KW-0812">Transmembrane</keyword>
<keyword evidence="4" id="KW-1185">Reference proteome</keyword>
<reference evidence="3 4" key="1">
    <citation type="journal article" date="2019" name="Int. J. Syst. Evol. Microbiol.">
        <title>The Global Catalogue of Microorganisms (GCM) 10K type strain sequencing project: providing services to taxonomists for standard genome sequencing and annotation.</title>
        <authorList>
            <consortium name="The Broad Institute Genomics Platform"/>
            <consortium name="The Broad Institute Genome Sequencing Center for Infectious Disease"/>
            <person name="Wu L."/>
            <person name="Ma J."/>
        </authorList>
    </citation>
    <scope>NUCLEOTIDE SEQUENCE [LARGE SCALE GENOMIC DNA]</scope>
    <source>
        <strain evidence="3 4">JCM 4087</strain>
    </source>
</reference>
<dbReference type="Proteomes" id="UP001501102">
    <property type="component" value="Unassembled WGS sequence"/>
</dbReference>
<gene>
    <name evidence="3" type="ORF">GCM10020221_10100</name>
</gene>
<feature type="domain" description="DUF6234" evidence="2">
    <location>
        <begin position="29"/>
        <end position="134"/>
    </location>
</feature>
<dbReference type="Pfam" id="PF19747">
    <property type="entry name" value="DUF6234"/>
    <property type="match status" value="1"/>
</dbReference>
<sequence length="147" mass="14992">MSSSLPKAPPVVVPHEVDTGRRSGLPWYADLPIALFLLALEIVAGVVLVLVMFAEAVVNDLGNGDQHTPPMDMDGPLRTFATVVASCAVLIVVAAAFGRAWITVTTQAVAVVAACSVALTGAGYASGGVASTRAVQAELEAPILPSL</sequence>
<feature type="transmembrane region" description="Helical" evidence="1">
    <location>
        <begin position="108"/>
        <end position="126"/>
    </location>
</feature>
<feature type="transmembrane region" description="Helical" evidence="1">
    <location>
        <begin position="33"/>
        <end position="58"/>
    </location>
</feature>
<accession>A0ABN3WI75</accession>
<comment type="caution">
    <text evidence="3">The sequence shown here is derived from an EMBL/GenBank/DDBJ whole genome shotgun (WGS) entry which is preliminary data.</text>
</comment>